<keyword evidence="2" id="KW-1185">Reference proteome</keyword>
<name>A0A160F1N8_9BACL</name>
<dbReference type="RefSeq" id="WP_066326422.1">
    <property type="nucleotide sequence ID" value="NZ_CP015438.1"/>
</dbReference>
<dbReference type="KEGG" id="aamy:GFC30_2837"/>
<evidence type="ECO:0000313" key="2">
    <source>
        <dbReference type="Proteomes" id="UP000076865"/>
    </source>
</evidence>
<organism evidence="1 2">
    <name type="scientific">Anoxybacteroides amylolyticum</name>
    <dbReference type="NCBI Taxonomy" id="294699"/>
    <lineage>
        <taxon>Bacteria</taxon>
        <taxon>Bacillati</taxon>
        <taxon>Bacillota</taxon>
        <taxon>Bacilli</taxon>
        <taxon>Bacillales</taxon>
        <taxon>Anoxybacillaceae</taxon>
        <taxon>Anoxybacteroides</taxon>
    </lineage>
</organism>
<dbReference type="Proteomes" id="UP000076865">
    <property type="component" value="Chromosome"/>
</dbReference>
<evidence type="ECO:0000313" key="1">
    <source>
        <dbReference type="EMBL" id="ANB60058.1"/>
    </source>
</evidence>
<gene>
    <name evidence="1" type="ORF">GFC30_2837</name>
</gene>
<reference evidence="1 2" key="1">
    <citation type="journal article" date="2006" name="Syst. Appl. Microbiol.">
        <title>Anoxybacillus amylolyticus sp. nov., a thermophilic amylase producing bacterium isolated from Mount Rittmann (Antarctica).</title>
        <authorList>
            <person name="Poli A."/>
            <person name="Esposito E."/>
            <person name="Lama L."/>
            <person name="Orlando P."/>
            <person name="Nicolaus G."/>
            <person name="de Appolonia F."/>
            <person name="Gambacorta A."/>
            <person name="Nicolaus B."/>
        </authorList>
    </citation>
    <scope>NUCLEOTIDE SEQUENCE [LARGE SCALE GENOMIC DNA]</scope>
    <source>
        <strain evidence="1 2">DSM 15939</strain>
    </source>
</reference>
<dbReference type="InterPro" id="IPR025716">
    <property type="entry name" value="Post-transcriptional_regulator"/>
</dbReference>
<dbReference type="OrthoDB" id="2990595at2"/>
<dbReference type="EMBL" id="CP015438">
    <property type="protein sequence ID" value="ANB60058.1"/>
    <property type="molecule type" value="Genomic_DNA"/>
</dbReference>
<proteinExistence type="predicted"/>
<dbReference type="PATRIC" id="fig|294699.3.peg.2924"/>
<accession>A0A160F1N8</accession>
<protein>
    <submittedName>
        <fullName evidence="1">Post-transcriptional regulator family protein</fullName>
    </submittedName>
</protein>
<dbReference type="Pfam" id="PF13797">
    <property type="entry name" value="Post_transc_reg"/>
    <property type="match status" value="1"/>
</dbReference>
<dbReference type="AlphaFoldDB" id="A0A160F1N8"/>
<sequence length="96" mass="11462">MAKEQIEKLRAELMPALQCKYDEFRLLGYEQVTLEQIWECLLQKRWKILEEKKLYELVSDILSLSIGEYMAFLTMSSYREQHIKADDLQSLIDELS</sequence>